<organism evidence="2 3">
    <name type="scientific">Aquisphaera giovannonii</name>
    <dbReference type="NCBI Taxonomy" id="406548"/>
    <lineage>
        <taxon>Bacteria</taxon>
        <taxon>Pseudomonadati</taxon>
        <taxon>Planctomycetota</taxon>
        <taxon>Planctomycetia</taxon>
        <taxon>Isosphaerales</taxon>
        <taxon>Isosphaeraceae</taxon>
        <taxon>Aquisphaera</taxon>
    </lineage>
</organism>
<reference evidence="2 3" key="1">
    <citation type="submission" date="2019-08" db="EMBL/GenBank/DDBJ databases">
        <title>Deep-cultivation of Planctomycetes and their phenomic and genomic characterization uncovers novel biology.</title>
        <authorList>
            <person name="Wiegand S."/>
            <person name="Jogler M."/>
            <person name="Boedeker C."/>
            <person name="Pinto D."/>
            <person name="Vollmers J."/>
            <person name="Rivas-Marin E."/>
            <person name="Kohn T."/>
            <person name="Peeters S.H."/>
            <person name="Heuer A."/>
            <person name="Rast P."/>
            <person name="Oberbeckmann S."/>
            <person name="Bunk B."/>
            <person name="Jeske O."/>
            <person name="Meyerdierks A."/>
            <person name="Storesund J.E."/>
            <person name="Kallscheuer N."/>
            <person name="Luecker S."/>
            <person name="Lage O.M."/>
            <person name="Pohl T."/>
            <person name="Merkel B.J."/>
            <person name="Hornburger P."/>
            <person name="Mueller R.-W."/>
            <person name="Bruemmer F."/>
            <person name="Labrenz M."/>
            <person name="Spormann A.M."/>
            <person name="Op den Camp H."/>
            <person name="Overmann J."/>
            <person name="Amann R."/>
            <person name="Jetten M.S.M."/>
            <person name="Mascher T."/>
            <person name="Medema M.H."/>
            <person name="Devos D.P."/>
            <person name="Kaster A.-K."/>
            <person name="Ovreas L."/>
            <person name="Rohde M."/>
            <person name="Galperin M.Y."/>
            <person name="Jogler C."/>
        </authorList>
    </citation>
    <scope>NUCLEOTIDE SEQUENCE [LARGE SCALE GENOMIC DNA]</scope>
    <source>
        <strain evidence="2 3">OJF2</strain>
    </source>
</reference>
<keyword evidence="1" id="KW-0472">Membrane</keyword>
<accession>A0A5B9WEK9</accession>
<keyword evidence="1" id="KW-1133">Transmembrane helix</keyword>
<evidence type="ECO:0000313" key="3">
    <source>
        <dbReference type="Proteomes" id="UP000324233"/>
    </source>
</evidence>
<keyword evidence="1" id="KW-0812">Transmembrane</keyword>
<gene>
    <name evidence="2" type="ORF">OJF2_75890</name>
</gene>
<evidence type="ECO:0000313" key="2">
    <source>
        <dbReference type="EMBL" id="QEH38977.1"/>
    </source>
</evidence>
<dbReference type="Proteomes" id="UP000324233">
    <property type="component" value="Chromosome"/>
</dbReference>
<dbReference type="EMBL" id="CP042997">
    <property type="protein sequence ID" value="QEH38977.1"/>
    <property type="molecule type" value="Genomic_DNA"/>
</dbReference>
<keyword evidence="3" id="KW-1185">Reference proteome</keyword>
<dbReference type="AlphaFoldDB" id="A0A5B9WEK9"/>
<evidence type="ECO:0000256" key="1">
    <source>
        <dbReference type="SAM" id="Phobius"/>
    </source>
</evidence>
<sequence>MSTGAVAGAASRRAERRLVEHLRGAGAVGPPSAGPIPGQSWMGARVLRRLLRAGAIREAGAGYFLDEAAYAAYRSRRSRNTALIMAPVVAVAIVVIWWASTR</sequence>
<protein>
    <submittedName>
        <fullName evidence="2">Uncharacterized protein</fullName>
    </submittedName>
</protein>
<name>A0A5B9WEK9_9BACT</name>
<proteinExistence type="predicted"/>
<feature type="transmembrane region" description="Helical" evidence="1">
    <location>
        <begin position="82"/>
        <end position="100"/>
    </location>
</feature>
<dbReference type="KEGG" id="agv:OJF2_75890"/>